<comment type="caution">
    <text evidence="9">The sequence shown here is derived from an EMBL/GenBank/DDBJ whole genome shotgun (WGS) entry which is preliminary data.</text>
</comment>
<feature type="signal peptide" evidence="7">
    <location>
        <begin position="1"/>
        <end position="17"/>
    </location>
</feature>
<feature type="region of interest" description="Disordered" evidence="6">
    <location>
        <begin position="108"/>
        <end position="140"/>
    </location>
</feature>
<dbReference type="PANTHER" id="PTHR43856">
    <property type="entry name" value="CARDIOLIPIN HYDROLASE"/>
    <property type="match status" value="1"/>
</dbReference>
<evidence type="ECO:0000256" key="6">
    <source>
        <dbReference type="SAM" id="MobiDB-lite"/>
    </source>
</evidence>
<dbReference type="InterPro" id="IPR001736">
    <property type="entry name" value="PLipase_D/transphosphatidylase"/>
</dbReference>
<protein>
    <recommendedName>
        <fullName evidence="5">Mitochondrial cardiolipin hydrolase</fullName>
    </recommendedName>
</protein>
<evidence type="ECO:0000256" key="2">
    <source>
        <dbReference type="ARBA" id="ARBA00022963"/>
    </source>
</evidence>
<dbReference type="GO" id="GO:0016891">
    <property type="term" value="F:RNA endonuclease activity producing 5'-phosphomonoesters, hydrolytic mechanism"/>
    <property type="evidence" value="ECO:0007669"/>
    <property type="project" value="TreeGrafter"/>
</dbReference>
<feature type="chain" id="PRO_5040994984" description="Mitochondrial cardiolipin hydrolase" evidence="7">
    <location>
        <begin position="18"/>
        <end position="276"/>
    </location>
</feature>
<dbReference type="PANTHER" id="PTHR43856:SF1">
    <property type="entry name" value="MITOCHONDRIAL CARDIOLIPIN HYDROLASE"/>
    <property type="match status" value="1"/>
</dbReference>
<dbReference type="EMBL" id="JANBPY010003288">
    <property type="protein sequence ID" value="KAJ1952176.1"/>
    <property type="molecule type" value="Genomic_DNA"/>
</dbReference>
<keyword evidence="3" id="KW-0443">Lipid metabolism</keyword>
<keyword evidence="1" id="KW-0378">Hydrolase</keyword>
<dbReference type="PROSITE" id="PS50035">
    <property type="entry name" value="PLD"/>
    <property type="match status" value="1"/>
</dbReference>
<evidence type="ECO:0000313" key="10">
    <source>
        <dbReference type="Proteomes" id="UP001150925"/>
    </source>
</evidence>
<dbReference type="InterPro" id="IPR051406">
    <property type="entry name" value="PLD_domain"/>
</dbReference>
<keyword evidence="2" id="KW-0442">Lipid degradation</keyword>
<evidence type="ECO:0000256" key="5">
    <source>
        <dbReference type="ARBA" id="ARBA00040549"/>
    </source>
</evidence>
<dbReference type="AlphaFoldDB" id="A0A9W8AI34"/>
<gene>
    <name evidence="9" type="ORF">IWQ62_006285</name>
</gene>
<organism evidence="9 10">
    <name type="scientific">Dispira parvispora</name>
    <dbReference type="NCBI Taxonomy" id="1520584"/>
    <lineage>
        <taxon>Eukaryota</taxon>
        <taxon>Fungi</taxon>
        <taxon>Fungi incertae sedis</taxon>
        <taxon>Zoopagomycota</taxon>
        <taxon>Kickxellomycotina</taxon>
        <taxon>Dimargaritomycetes</taxon>
        <taxon>Dimargaritales</taxon>
        <taxon>Dimargaritaceae</taxon>
        <taxon>Dispira</taxon>
    </lineage>
</organism>
<evidence type="ECO:0000256" key="4">
    <source>
        <dbReference type="ARBA" id="ARBA00038012"/>
    </source>
</evidence>
<feature type="compositionally biased region" description="Polar residues" evidence="6">
    <location>
        <begin position="120"/>
        <end position="132"/>
    </location>
</feature>
<dbReference type="Proteomes" id="UP001150925">
    <property type="component" value="Unassembled WGS sequence"/>
</dbReference>
<sequence length="276" mass="30080">MSLLNCLLGLFASPSPSLTPQEAQQLPLPNFVSRSIECAPSFVHDQASVQALCQIFHQHLAAGPCDVRRLTTDIFQVSQRHAATSADQDRLRWVQLLMDIVLTQGQVSGGGPSVPPPSGATNSYATVVGQQKPQHHGKHSTPATYPGMAATGPSAVIPSQPSSGVRVEPHFFPSERSFRVLVDTLQSSRATLDICVFNITDDDLANAIIASKKRQVQVRIIADDEQCSSQGSDVQRLHRDHRIPVRLDNDPSHMHNKFAIVDNHTVITGSYNWTKG</sequence>
<evidence type="ECO:0000256" key="1">
    <source>
        <dbReference type="ARBA" id="ARBA00022801"/>
    </source>
</evidence>
<evidence type="ECO:0000256" key="7">
    <source>
        <dbReference type="SAM" id="SignalP"/>
    </source>
</evidence>
<evidence type="ECO:0000259" key="8">
    <source>
        <dbReference type="PROSITE" id="PS50035"/>
    </source>
</evidence>
<name>A0A9W8AI34_9FUNG</name>
<evidence type="ECO:0000313" key="9">
    <source>
        <dbReference type="EMBL" id="KAJ1952176.1"/>
    </source>
</evidence>
<dbReference type="Gene3D" id="3.30.870.10">
    <property type="entry name" value="Endonuclease Chain A"/>
    <property type="match status" value="1"/>
</dbReference>
<keyword evidence="10" id="KW-1185">Reference proteome</keyword>
<dbReference type="InterPro" id="IPR025202">
    <property type="entry name" value="PLD-like_dom"/>
</dbReference>
<proteinExistence type="inferred from homology"/>
<feature type="domain" description="PLD phosphodiesterase" evidence="8">
    <location>
        <begin position="250"/>
        <end position="276"/>
    </location>
</feature>
<dbReference type="OrthoDB" id="5205528at2759"/>
<dbReference type="GO" id="GO:0016042">
    <property type="term" value="P:lipid catabolic process"/>
    <property type="evidence" value="ECO:0007669"/>
    <property type="project" value="UniProtKB-KW"/>
</dbReference>
<reference evidence="9" key="1">
    <citation type="submission" date="2022-07" db="EMBL/GenBank/DDBJ databases">
        <title>Phylogenomic reconstructions and comparative analyses of Kickxellomycotina fungi.</title>
        <authorList>
            <person name="Reynolds N.K."/>
            <person name="Stajich J.E."/>
            <person name="Barry K."/>
            <person name="Grigoriev I.V."/>
            <person name="Crous P."/>
            <person name="Smith M.E."/>
        </authorList>
    </citation>
    <scope>NUCLEOTIDE SEQUENCE</scope>
    <source>
        <strain evidence="9">RSA 1196</strain>
    </source>
</reference>
<keyword evidence="7" id="KW-0732">Signal</keyword>
<dbReference type="SUPFAM" id="SSF56024">
    <property type="entry name" value="Phospholipase D/nuclease"/>
    <property type="match status" value="1"/>
</dbReference>
<accession>A0A9W8AI34</accession>
<evidence type="ECO:0000256" key="3">
    <source>
        <dbReference type="ARBA" id="ARBA00023098"/>
    </source>
</evidence>
<dbReference type="Pfam" id="PF13091">
    <property type="entry name" value="PLDc_2"/>
    <property type="match status" value="1"/>
</dbReference>
<comment type="similarity">
    <text evidence="4">Belongs to the phospholipase D family. MitoPLD/Zucchini subfamily.</text>
</comment>